<reference evidence="3" key="1">
    <citation type="journal article" date="2019" name="Int. J. Syst. Evol. Microbiol.">
        <title>The Global Catalogue of Microorganisms (GCM) 10K type strain sequencing project: providing services to taxonomists for standard genome sequencing and annotation.</title>
        <authorList>
            <consortium name="The Broad Institute Genomics Platform"/>
            <consortium name="The Broad Institute Genome Sequencing Center for Infectious Disease"/>
            <person name="Wu L."/>
            <person name="Ma J."/>
        </authorList>
    </citation>
    <scope>NUCLEOTIDE SEQUENCE [LARGE SCALE GENOMIC DNA]</scope>
    <source>
        <strain evidence="3">NBRC 110633</strain>
    </source>
</reference>
<dbReference type="Gene3D" id="3.40.50.300">
    <property type="entry name" value="P-loop containing nucleotide triphosphate hydrolases"/>
    <property type="match status" value="1"/>
</dbReference>
<dbReference type="RefSeq" id="WP_045396013.1">
    <property type="nucleotide sequence ID" value="NZ_BBLD01000005.1"/>
</dbReference>
<keyword evidence="3" id="KW-1185">Reference proteome</keyword>
<evidence type="ECO:0000313" key="2">
    <source>
        <dbReference type="EMBL" id="GLR05919.1"/>
    </source>
</evidence>
<accession>A0ABQ5Y898</accession>
<feature type="domain" description="NadR/Ttd14 AAA" evidence="1">
    <location>
        <begin position="5"/>
        <end position="168"/>
    </location>
</feature>
<name>A0ABQ5Y898_9VIBR</name>
<dbReference type="InterPro" id="IPR027417">
    <property type="entry name" value="P-loop_NTPase"/>
</dbReference>
<protein>
    <submittedName>
        <fullName evidence="2">ATP-binding protein</fullName>
    </submittedName>
</protein>
<dbReference type="GO" id="GO:0005524">
    <property type="term" value="F:ATP binding"/>
    <property type="evidence" value="ECO:0007669"/>
    <property type="project" value="UniProtKB-KW"/>
</dbReference>
<gene>
    <name evidence="2" type="ORF">GCM10007906_35070</name>
</gene>
<evidence type="ECO:0000313" key="3">
    <source>
        <dbReference type="Proteomes" id="UP001156669"/>
    </source>
</evidence>
<dbReference type="Pfam" id="PF13521">
    <property type="entry name" value="AAA_28"/>
    <property type="match status" value="1"/>
</dbReference>
<evidence type="ECO:0000259" key="1">
    <source>
        <dbReference type="Pfam" id="PF13521"/>
    </source>
</evidence>
<comment type="caution">
    <text evidence="2">The sequence shown here is derived from an EMBL/GenBank/DDBJ whole genome shotgun (WGS) entry which is preliminary data.</text>
</comment>
<keyword evidence="2" id="KW-0067">ATP-binding</keyword>
<dbReference type="InterPro" id="IPR038727">
    <property type="entry name" value="NadR/Ttd14_AAA_dom"/>
</dbReference>
<dbReference type="SUPFAM" id="SSF52540">
    <property type="entry name" value="P-loop containing nucleoside triphosphate hydrolases"/>
    <property type="match status" value="1"/>
</dbReference>
<sequence>MNNLIVFTGGPGAGKTSVIEHLIELGYHCAPEAGRKVIQQQVAIDGDALPWRDKVAFRDEMVREEKNNHDTYGSHHTFVFFDRCIIDSYGYSKLESLPVSDVLLSACHQLHYAKQIFIFPPWEAIFANDKERKQDFTEAMRTYEEMVKAYHQFGYELIEVPKQSVEQRVKFILSFIQEG</sequence>
<dbReference type="EMBL" id="BSOE01000054">
    <property type="protein sequence ID" value="GLR05919.1"/>
    <property type="molecule type" value="Genomic_DNA"/>
</dbReference>
<proteinExistence type="predicted"/>
<dbReference type="Proteomes" id="UP001156669">
    <property type="component" value="Unassembled WGS sequence"/>
</dbReference>
<organism evidence="2 3">
    <name type="scientific">Vibrio hyugaensis</name>
    <dbReference type="NCBI Taxonomy" id="1534743"/>
    <lineage>
        <taxon>Bacteria</taxon>
        <taxon>Pseudomonadati</taxon>
        <taxon>Pseudomonadota</taxon>
        <taxon>Gammaproteobacteria</taxon>
        <taxon>Vibrionales</taxon>
        <taxon>Vibrionaceae</taxon>
        <taxon>Vibrio</taxon>
    </lineage>
</organism>
<keyword evidence="2" id="KW-0547">Nucleotide-binding</keyword>